<name>A0A0K1QQ23_PSEFL</name>
<dbReference type="InterPro" id="IPR001509">
    <property type="entry name" value="Epimerase_deHydtase"/>
</dbReference>
<dbReference type="AlphaFoldDB" id="A0A0K1QQ23"/>
<evidence type="ECO:0000313" key="5">
    <source>
        <dbReference type="Proteomes" id="UP000017175"/>
    </source>
</evidence>
<accession>A0A0K1QQ23</accession>
<dbReference type="Pfam" id="PF01370">
    <property type="entry name" value="Epimerase"/>
    <property type="match status" value="1"/>
</dbReference>
<gene>
    <name evidence="4" type="ORF">B723_14560</name>
</gene>
<comment type="pathway">
    <text evidence="1">Bacterial outer membrane biogenesis; LPS O-antigen biosynthesis.</text>
</comment>
<evidence type="ECO:0000313" key="4">
    <source>
        <dbReference type="EMBL" id="AKV07575.1"/>
    </source>
</evidence>
<organism evidence="4 5">
    <name type="scientific">Pseudomonas fluorescens NCIMB 11764</name>
    <dbReference type="NCBI Taxonomy" id="1221522"/>
    <lineage>
        <taxon>Bacteria</taxon>
        <taxon>Pseudomonadati</taxon>
        <taxon>Pseudomonadota</taxon>
        <taxon>Gammaproteobacteria</taxon>
        <taxon>Pseudomonadales</taxon>
        <taxon>Pseudomonadaceae</taxon>
        <taxon>Pseudomonas</taxon>
    </lineage>
</organism>
<reference evidence="4 5" key="1">
    <citation type="journal article" date="2012" name="J. Bacteriol.">
        <title>Draft genome sequence of the cyanide-utilizing bacterium Pseudomonas fluorescens strain NCIMB 11764.</title>
        <authorList>
            <person name="Vilo C.A."/>
            <person name="Benedik M.J."/>
            <person name="Kunz D.A."/>
            <person name="Dong Q."/>
        </authorList>
    </citation>
    <scope>NUCLEOTIDE SEQUENCE [LARGE SCALE GENOMIC DNA]</scope>
    <source>
        <strain evidence="4 5">NCIMB 11764</strain>
    </source>
</reference>
<evidence type="ECO:0000256" key="2">
    <source>
        <dbReference type="ARBA" id="ARBA00007637"/>
    </source>
</evidence>
<dbReference type="PANTHER" id="PTHR43000">
    <property type="entry name" value="DTDP-D-GLUCOSE 4,6-DEHYDRATASE-RELATED"/>
    <property type="match status" value="1"/>
</dbReference>
<dbReference type="Gene3D" id="3.90.25.10">
    <property type="entry name" value="UDP-galactose 4-epimerase, domain 1"/>
    <property type="match status" value="1"/>
</dbReference>
<dbReference type="RefSeq" id="WP_017337315.1">
    <property type="nucleotide sequence ID" value="NZ_CP010945.1"/>
</dbReference>
<dbReference type="Proteomes" id="UP000017175">
    <property type="component" value="Chromosome"/>
</dbReference>
<dbReference type="Gene3D" id="3.40.50.720">
    <property type="entry name" value="NAD(P)-binding Rossmann-like Domain"/>
    <property type="match status" value="1"/>
</dbReference>
<dbReference type="SUPFAM" id="SSF51735">
    <property type="entry name" value="NAD(P)-binding Rossmann-fold domains"/>
    <property type="match status" value="1"/>
</dbReference>
<dbReference type="eggNOG" id="COG1087">
    <property type="taxonomic scope" value="Bacteria"/>
</dbReference>
<proteinExistence type="inferred from homology"/>
<comment type="similarity">
    <text evidence="2">Belongs to the NAD(P)-dependent epimerase/dehydratase family.</text>
</comment>
<evidence type="ECO:0000259" key="3">
    <source>
        <dbReference type="Pfam" id="PF01370"/>
    </source>
</evidence>
<dbReference type="InterPro" id="IPR036291">
    <property type="entry name" value="NAD(P)-bd_dom_sf"/>
</dbReference>
<feature type="domain" description="NAD-dependent epimerase/dehydratase" evidence="3">
    <location>
        <begin position="12"/>
        <end position="241"/>
    </location>
</feature>
<dbReference type="EMBL" id="CP010945">
    <property type="protein sequence ID" value="AKV07575.1"/>
    <property type="molecule type" value="Genomic_DNA"/>
</dbReference>
<sequence length="318" mass="34601">MNVQTHSKIATLVIGGGGYIGAFLVPQLIATGRRVTVLGRSPKPRFPLPDEAKYVTGDFAQQELICTLLDTHEEVIQLAYATVPNTSFENPLADLQQNLPATVQLFTEVALRNRKLVLISSGGTVYGEALSLPIDETHPTKPISPYGVTKLTLECYAYLYAKTHGLQFICVRPANAYGVGQRPFIGQGFIATAIASSMKNIPIKVFGETGSIRDYLNTSDVASGIVHALKYGKLSETYNLGSSIGLSNLDVINAITPLMNDIGCSVSTEHLPERAFDVKANVLDASKLKKDTGWHPLVSFKDGLSATRDWLWSNKRDF</sequence>
<protein>
    <submittedName>
        <fullName evidence="4">Epimerase</fullName>
    </submittedName>
</protein>
<evidence type="ECO:0000256" key="1">
    <source>
        <dbReference type="ARBA" id="ARBA00005125"/>
    </source>
</evidence>